<reference evidence="1" key="1">
    <citation type="submission" date="2022-06" db="EMBL/GenBank/DDBJ databases">
        <title>Phylogenomic reconstructions and comparative analyses of Kickxellomycotina fungi.</title>
        <authorList>
            <person name="Reynolds N.K."/>
            <person name="Stajich J.E."/>
            <person name="Barry K."/>
            <person name="Grigoriev I.V."/>
            <person name="Crous P."/>
            <person name="Smith M.E."/>
        </authorList>
    </citation>
    <scope>NUCLEOTIDE SEQUENCE</scope>
    <source>
        <strain evidence="1">RSA 2271</strain>
    </source>
</reference>
<protein>
    <submittedName>
        <fullName evidence="1">Uncharacterized protein</fullName>
    </submittedName>
</protein>
<proteinExistence type="predicted"/>
<name>A0ACC1H983_9FUNG</name>
<organism evidence="1 2">
    <name type="scientific">Spiromyces aspiralis</name>
    <dbReference type="NCBI Taxonomy" id="68401"/>
    <lineage>
        <taxon>Eukaryota</taxon>
        <taxon>Fungi</taxon>
        <taxon>Fungi incertae sedis</taxon>
        <taxon>Zoopagomycota</taxon>
        <taxon>Kickxellomycotina</taxon>
        <taxon>Kickxellomycetes</taxon>
        <taxon>Kickxellales</taxon>
        <taxon>Kickxellaceae</taxon>
        <taxon>Spiromyces</taxon>
    </lineage>
</organism>
<evidence type="ECO:0000313" key="1">
    <source>
        <dbReference type="EMBL" id="KAJ1672937.1"/>
    </source>
</evidence>
<feature type="non-terminal residue" evidence="1">
    <location>
        <position position="98"/>
    </location>
</feature>
<keyword evidence="2" id="KW-1185">Reference proteome</keyword>
<gene>
    <name evidence="1" type="ORF">EV182_006198</name>
</gene>
<evidence type="ECO:0000313" key="2">
    <source>
        <dbReference type="Proteomes" id="UP001145114"/>
    </source>
</evidence>
<sequence length="98" mass="11402">YVEEFLRHPKDCAHKIVNRMSLEKGWFEITKVANKRREIMRVIDELHEQYQIHTSLEENKKAVSDALLDCKDGNDDDSDVMRELKEPDCPGSKQAQAS</sequence>
<feature type="non-terminal residue" evidence="1">
    <location>
        <position position="1"/>
    </location>
</feature>
<accession>A0ACC1H983</accession>
<comment type="caution">
    <text evidence="1">The sequence shown here is derived from an EMBL/GenBank/DDBJ whole genome shotgun (WGS) entry which is preliminary data.</text>
</comment>
<dbReference type="Proteomes" id="UP001145114">
    <property type="component" value="Unassembled WGS sequence"/>
</dbReference>
<dbReference type="EMBL" id="JAMZIH010007609">
    <property type="protein sequence ID" value="KAJ1672937.1"/>
    <property type="molecule type" value="Genomic_DNA"/>
</dbReference>